<feature type="transmembrane region" description="Helical" evidence="1">
    <location>
        <begin position="73"/>
        <end position="91"/>
    </location>
</feature>
<keyword evidence="1" id="KW-0812">Transmembrane</keyword>
<comment type="caution">
    <text evidence="2">The sequence shown here is derived from an EMBL/GenBank/DDBJ whole genome shotgun (WGS) entry which is preliminary data.</text>
</comment>
<protein>
    <submittedName>
        <fullName evidence="2">Uncharacterized protein</fullName>
    </submittedName>
</protein>
<feature type="transmembrane region" description="Helical" evidence="1">
    <location>
        <begin position="43"/>
        <end position="61"/>
    </location>
</feature>
<accession>A0A235B1C4</accession>
<keyword evidence="3" id="KW-1185">Reference proteome</keyword>
<dbReference type="Proteomes" id="UP000215459">
    <property type="component" value="Unassembled WGS sequence"/>
</dbReference>
<keyword evidence="1" id="KW-0472">Membrane</keyword>
<reference evidence="2 3" key="1">
    <citation type="submission" date="2017-07" db="EMBL/GenBank/DDBJ databases">
        <title>The genome sequence of Paludifilum halophilum highlights mechanisms for microbial adaptation to high salt environemnts.</title>
        <authorList>
            <person name="Belbahri L."/>
        </authorList>
    </citation>
    <scope>NUCLEOTIDE SEQUENCE [LARGE SCALE GENOMIC DNA]</scope>
    <source>
        <strain evidence="2 3">DSM 102817</strain>
    </source>
</reference>
<proteinExistence type="predicted"/>
<evidence type="ECO:0000256" key="1">
    <source>
        <dbReference type="SAM" id="Phobius"/>
    </source>
</evidence>
<sequence>MLSFLVPGTGQFVNGQRWKGILFVGLDLVCIVLKNTVSTLPIILLYLVVLIDVVIVGVQMIRGKRKVPSGRSYIIEIVIAFVIAAVVTWVVDDLTKQSLSLPIGKNEGLSTEEKEKVKKEAEAYLKNKYGKEFYVDQIEYIWQTGSYSMKGHLKNDDGYDFLVKKDDGQFIDSYFFHKLSKEGKKEIEPQIEGAFSPLMNWNTSVSVDQEVEDQFAKQSPSFQELRKQTQKYHQQIQVNVPISLTANNKTRELERAYELVSFLNQNEIRSSLEVWYYDPEIKEQGVTKIDFTQSLKYDKFLTAGLEVDDVSDIQSAEDLEQYLEIYD</sequence>
<dbReference type="EMBL" id="NOWF01000031">
    <property type="protein sequence ID" value="OYD06074.1"/>
    <property type="molecule type" value="Genomic_DNA"/>
</dbReference>
<dbReference type="AlphaFoldDB" id="A0A235B1C4"/>
<organism evidence="2 3">
    <name type="scientific">Paludifilum halophilum</name>
    <dbReference type="NCBI Taxonomy" id="1642702"/>
    <lineage>
        <taxon>Bacteria</taxon>
        <taxon>Bacillati</taxon>
        <taxon>Bacillota</taxon>
        <taxon>Bacilli</taxon>
        <taxon>Bacillales</taxon>
        <taxon>Thermoactinomycetaceae</taxon>
        <taxon>Paludifilum</taxon>
    </lineage>
</organism>
<evidence type="ECO:0000313" key="2">
    <source>
        <dbReference type="EMBL" id="OYD06074.1"/>
    </source>
</evidence>
<keyword evidence="1" id="KW-1133">Transmembrane helix</keyword>
<gene>
    <name evidence="2" type="ORF">CHM34_18255</name>
</gene>
<evidence type="ECO:0000313" key="3">
    <source>
        <dbReference type="Proteomes" id="UP000215459"/>
    </source>
</evidence>
<name>A0A235B1C4_9BACL</name>